<dbReference type="PANTHER" id="PTHR30345">
    <property type="entry name" value="RIBOSE-5-PHOSPHATE ISOMERASE B"/>
    <property type="match status" value="1"/>
</dbReference>
<dbReference type="InterPro" id="IPR004785">
    <property type="entry name" value="RpiB"/>
</dbReference>
<accession>A0A1E3AR72</accession>
<dbReference type="EC" id="5.3.1.6" evidence="4"/>
<dbReference type="Proteomes" id="UP000095003">
    <property type="component" value="Unassembled WGS sequence"/>
</dbReference>
<dbReference type="InterPro" id="IPR003500">
    <property type="entry name" value="RpiB_LacA_LacB"/>
</dbReference>
<dbReference type="PIRSF" id="PIRSF005384">
    <property type="entry name" value="RpiB_LacA_B"/>
    <property type="match status" value="1"/>
</dbReference>
<dbReference type="EMBL" id="MCGI01000003">
    <property type="protein sequence ID" value="ODM11235.1"/>
    <property type="molecule type" value="Genomic_DNA"/>
</dbReference>
<dbReference type="Pfam" id="PF02502">
    <property type="entry name" value="LacAB_rpiB"/>
    <property type="match status" value="1"/>
</dbReference>
<feature type="active site" description="Proton donor" evidence="3">
    <location>
        <position position="98"/>
    </location>
</feature>
<evidence type="ECO:0000256" key="1">
    <source>
        <dbReference type="ARBA" id="ARBA00008754"/>
    </source>
</evidence>
<dbReference type="InterPro" id="IPR036569">
    <property type="entry name" value="RpiB_LacA_LacB_sf"/>
</dbReference>
<dbReference type="NCBIfam" id="NF004051">
    <property type="entry name" value="PRK05571.1"/>
    <property type="match status" value="1"/>
</dbReference>
<dbReference type="GO" id="GO:0004751">
    <property type="term" value="F:ribose-5-phosphate isomerase activity"/>
    <property type="evidence" value="ECO:0007669"/>
    <property type="project" value="UniProtKB-EC"/>
</dbReference>
<dbReference type="Gene3D" id="3.40.1400.10">
    <property type="entry name" value="Sugar-phosphate isomerase, RpiB/LacA/LacB"/>
    <property type="match status" value="1"/>
</dbReference>
<dbReference type="NCBIfam" id="TIGR00689">
    <property type="entry name" value="rpiB_lacA_lacB"/>
    <property type="match status" value="1"/>
</dbReference>
<dbReference type="PANTHER" id="PTHR30345:SF0">
    <property type="entry name" value="DNA DAMAGE-REPAIR_TOLERATION PROTEIN DRT102"/>
    <property type="match status" value="1"/>
</dbReference>
<reference evidence="4 5" key="1">
    <citation type="submission" date="2016-07" db="EMBL/GenBank/DDBJ databases">
        <title>Characterization of isolates of Eisenbergiella tayi derived from blood cultures, using whole genome sequencing.</title>
        <authorList>
            <person name="Burdz T."/>
            <person name="Wiebe D."/>
            <person name="Huynh C."/>
            <person name="Bernard K."/>
        </authorList>
    </citation>
    <scope>NUCLEOTIDE SEQUENCE [LARGE SCALE GENOMIC DNA]</scope>
    <source>
        <strain evidence="4 5">NML 120489</strain>
    </source>
</reference>
<protein>
    <submittedName>
        <fullName evidence="4">Ribose-5-phosphate isomerase B</fullName>
        <ecNumber evidence="4">5.3.1.6</ecNumber>
    </submittedName>
</protein>
<comment type="similarity">
    <text evidence="1">Belongs to the LacAB/RpiB family.</text>
</comment>
<sequence>MLVALGSDHGGYDLKQEVIGYLKEKGIAFKDFGCMGKESCDYPEYGRAAAEAVAGGECDMGIVICTTGIGISIVANKVKGIRCALCADTVSARLTREHNDANMLAMGAGIIGKNLALGIVETFLGTPFSGEEKHARRVKAIE</sequence>
<keyword evidence="2 4" id="KW-0413">Isomerase</keyword>
<evidence type="ECO:0000313" key="5">
    <source>
        <dbReference type="Proteomes" id="UP000095003"/>
    </source>
</evidence>
<evidence type="ECO:0000256" key="3">
    <source>
        <dbReference type="PIRSR" id="PIRSR005384-1"/>
    </source>
</evidence>
<name>A0A1E3AR72_9FIRM</name>
<feature type="active site" description="Proton acceptor" evidence="3">
    <location>
        <position position="65"/>
    </location>
</feature>
<dbReference type="NCBIfam" id="TIGR01120">
    <property type="entry name" value="rpiB"/>
    <property type="match status" value="1"/>
</dbReference>
<dbReference type="GeneID" id="93302846"/>
<proteinExistence type="inferred from homology"/>
<dbReference type="AlphaFoldDB" id="A0A1E3AR72"/>
<gene>
    <name evidence="4" type="primary">rpiB</name>
    <name evidence="4" type="ORF">BEH84_03664</name>
</gene>
<evidence type="ECO:0000256" key="2">
    <source>
        <dbReference type="ARBA" id="ARBA00023235"/>
    </source>
</evidence>
<comment type="caution">
    <text evidence="4">The sequence shown here is derived from an EMBL/GenBank/DDBJ whole genome shotgun (WGS) entry which is preliminary data.</text>
</comment>
<organism evidence="4 5">
    <name type="scientific">Eisenbergiella tayi</name>
    <dbReference type="NCBI Taxonomy" id="1432052"/>
    <lineage>
        <taxon>Bacteria</taxon>
        <taxon>Bacillati</taxon>
        <taxon>Bacillota</taxon>
        <taxon>Clostridia</taxon>
        <taxon>Lachnospirales</taxon>
        <taxon>Lachnospiraceae</taxon>
        <taxon>Eisenbergiella</taxon>
    </lineage>
</organism>
<dbReference type="PATRIC" id="fig|1432052.3.peg.4065"/>
<dbReference type="SUPFAM" id="SSF89623">
    <property type="entry name" value="Ribose/Galactose isomerase RpiB/AlsB"/>
    <property type="match status" value="1"/>
</dbReference>
<dbReference type="RefSeq" id="WP_242880607.1">
    <property type="nucleotide sequence ID" value="NZ_BAABXS010000001.1"/>
</dbReference>
<dbReference type="GO" id="GO:0005975">
    <property type="term" value="P:carbohydrate metabolic process"/>
    <property type="evidence" value="ECO:0007669"/>
    <property type="project" value="InterPro"/>
</dbReference>
<evidence type="ECO:0000313" key="4">
    <source>
        <dbReference type="EMBL" id="ODM11235.1"/>
    </source>
</evidence>